<protein>
    <submittedName>
        <fullName evidence="1">Uncharacterized protein</fullName>
    </submittedName>
</protein>
<dbReference type="AlphaFoldDB" id="A0A0A9A4R6"/>
<reference evidence="1" key="2">
    <citation type="journal article" date="2015" name="Data Brief">
        <title>Shoot transcriptome of the giant reed, Arundo donax.</title>
        <authorList>
            <person name="Barrero R.A."/>
            <person name="Guerrero F.D."/>
            <person name="Moolhuijzen P."/>
            <person name="Goolsby J.A."/>
            <person name="Tidwell J."/>
            <person name="Bellgard S.E."/>
            <person name="Bellgard M.I."/>
        </authorList>
    </citation>
    <scope>NUCLEOTIDE SEQUENCE</scope>
    <source>
        <tissue evidence="1">Shoot tissue taken approximately 20 cm above the soil surface</tissue>
    </source>
</reference>
<organism evidence="1">
    <name type="scientific">Arundo donax</name>
    <name type="common">Giant reed</name>
    <name type="synonym">Donax arundinaceus</name>
    <dbReference type="NCBI Taxonomy" id="35708"/>
    <lineage>
        <taxon>Eukaryota</taxon>
        <taxon>Viridiplantae</taxon>
        <taxon>Streptophyta</taxon>
        <taxon>Embryophyta</taxon>
        <taxon>Tracheophyta</taxon>
        <taxon>Spermatophyta</taxon>
        <taxon>Magnoliopsida</taxon>
        <taxon>Liliopsida</taxon>
        <taxon>Poales</taxon>
        <taxon>Poaceae</taxon>
        <taxon>PACMAD clade</taxon>
        <taxon>Arundinoideae</taxon>
        <taxon>Arundineae</taxon>
        <taxon>Arundo</taxon>
    </lineage>
</organism>
<accession>A0A0A9A4R6</accession>
<name>A0A0A9A4R6_ARUDO</name>
<sequence length="44" mass="5197">MKLTRTNLYTIFIHILPLQDHTPIQKLVKVIVTHFLCTHVVHHP</sequence>
<evidence type="ECO:0000313" key="1">
    <source>
        <dbReference type="EMBL" id="JAD46624.1"/>
    </source>
</evidence>
<dbReference type="EMBL" id="GBRH01251271">
    <property type="protein sequence ID" value="JAD46624.1"/>
    <property type="molecule type" value="Transcribed_RNA"/>
</dbReference>
<proteinExistence type="predicted"/>
<reference evidence="1" key="1">
    <citation type="submission" date="2014-09" db="EMBL/GenBank/DDBJ databases">
        <authorList>
            <person name="Magalhaes I.L.F."/>
            <person name="Oliveira U."/>
            <person name="Santos F.R."/>
            <person name="Vidigal T.H.D.A."/>
            <person name="Brescovit A.D."/>
            <person name="Santos A.J."/>
        </authorList>
    </citation>
    <scope>NUCLEOTIDE SEQUENCE</scope>
    <source>
        <tissue evidence="1">Shoot tissue taken approximately 20 cm above the soil surface</tissue>
    </source>
</reference>